<feature type="domain" description="Cellulase Ig-like" evidence="6">
    <location>
        <begin position="242"/>
        <end position="316"/>
    </location>
</feature>
<keyword evidence="7" id="KW-0378">Hydrolase</keyword>
<evidence type="ECO:0000256" key="1">
    <source>
        <dbReference type="ARBA" id="ARBA00007072"/>
    </source>
</evidence>
<dbReference type="Proteomes" id="UP000677244">
    <property type="component" value="Unassembled WGS sequence"/>
</dbReference>
<dbReference type="CDD" id="cd02850">
    <property type="entry name" value="E_set_Cellulase_N"/>
    <property type="match status" value="1"/>
</dbReference>
<feature type="chain" id="PRO_5046543589" evidence="4">
    <location>
        <begin position="20"/>
        <end position="815"/>
    </location>
</feature>
<dbReference type="InterPro" id="IPR008928">
    <property type="entry name" value="6-hairpin_glycosidase_sf"/>
</dbReference>
<proteinExistence type="inferred from homology"/>
<evidence type="ECO:0000256" key="3">
    <source>
        <dbReference type="ARBA" id="ARBA00023326"/>
    </source>
</evidence>
<dbReference type="InterPro" id="IPR004197">
    <property type="entry name" value="Cellulase_Ig-like"/>
</dbReference>
<keyword evidence="3" id="KW-0624">Polysaccharide degradation</keyword>
<name>A0ABS3YYL4_9BACT</name>
<dbReference type="Pfam" id="PF00759">
    <property type="entry name" value="Glyco_hydro_9"/>
    <property type="match status" value="1"/>
</dbReference>
<accession>A0ABS3YYL4</accession>
<keyword evidence="4" id="KW-0732">Signal</keyword>
<protein>
    <submittedName>
        <fullName evidence="7">Glycoside hydrolase family 9 protein</fullName>
    </submittedName>
</protein>
<organism evidence="7 8">
    <name type="scientific">Niastella soli</name>
    <dbReference type="NCBI Taxonomy" id="2821487"/>
    <lineage>
        <taxon>Bacteria</taxon>
        <taxon>Pseudomonadati</taxon>
        <taxon>Bacteroidota</taxon>
        <taxon>Chitinophagia</taxon>
        <taxon>Chitinophagales</taxon>
        <taxon>Chitinophagaceae</taxon>
        <taxon>Niastella</taxon>
    </lineage>
</organism>
<keyword evidence="8" id="KW-1185">Reference proteome</keyword>
<feature type="signal peptide" evidence="4">
    <location>
        <begin position="1"/>
        <end position="19"/>
    </location>
</feature>
<dbReference type="Gene3D" id="1.50.10.10">
    <property type="match status" value="1"/>
</dbReference>
<comment type="similarity">
    <text evidence="1">Belongs to the glycosyl hydrolase 9 (cellulase E) family.</text>
</comment>
<dbReference type="RefSeq" id="WP_209141070.1">
    <property type="nucleotide sequence ID" value="NZ_JAGHKO010000005.1"/>
</dbReference>
<dbReference type="EMBL" id="JAGHKO010000005">
    <property type="protein sequence ID" value="MBO9203014.1"/>
    <property type="molecule type" value="Genomic_DNA"/>
</dbReference>
<dbReference type="SUPFAM" id="SSF81296">
    <property type="entry name" value="E set domains"/>
    <property type="match status" value="1"/>
</dbReference>
<dbReference type="InterPro" id="IPR001701">
    <property type="entry name" value="Glyco_hydro_9"/>
</dbReference>
<evidence type="ECO:0000256" key="2">
    <source>
        <dbReference type="ARBA" id="ARBA00023277"/>
    </source>
</evidence>
<evidence type="ECO:0000259" key="6">
    <source>
        <dbReference type="Pfam" id="PF02927"/>
    </source>
</evidence>
<dbReference type="Gene3D" id="2.60.40.10">
    <property type="entry name" value="Immunoglobulins"/>
    <property type="match status" value="1"/>
</dbReference>
<feature type="domain" description="Glycoside hydrolase family 9" evidence="5">
    <location>
        <begin position="334"/>
        <end position="761"/>
    </location>
</feature>
<dbReference type="InterPro" id="IPR012341">
    <property type="entry name" value="6hp_glycosidase-like_sf"/>
</dbReference>
<gene>
    <name evidence="7" type="ORF">J7I42_22170</name>
</gene>
<dbReference type="InterPro" id="IPR013783">
    <property type="entry name" value="Ig-like_fold"/>
</dbReference>
<keyword evidence="2" id="KW-0119">Carbohydrate metabolism</keyword>
<reference evidence="7 8" key="1">
    <citation type="submission" date="2021-03" db="EMBL/GenBank/DDBJ databases">
        <title>Assistant Professor.</title>
        <authorList>
            <person name="Huq M.A."/>
        </authorList>
    </citation>
    <scope>NUCLEOTIDE SEQUENCE [LARGE SCALE GENOMIC DNA]</scope>
    <source>
        <strain evidence="7 8">MAH-29</strain>
    </source>
</reference>
<evidence type="ECO:0000313" key="7">
    <source>
        <dbReference type="EMBL" id="MBO9203014.1"/>
    </source>
</evidence>
<comment type="caution">
    <text evidence="7">The sequence shown here is derived from an EMBL/GenBank/DDBJ whole genome shotgun (WGS) entry which is preliminary data.</text>
</comment>
<dbReference type="GO" id="GO:0016787">
    <property type="term" value="F:hydrolase activity"/>
    <property type="evidence" value="ECO:0007669"/>
    <property type="project" value="UniProtKB-KW"/>
</dbReference>
<dbReference type="Pfam" id="PF02927">
    <property type="entry name" value="CelD_N"/>
    <property type="match status" value="1"/>
</dbReference>
<sequence length="815" mass="92020">MKKVLVSALLLFSPGSLLFAQIDGKLKEDLRNTGYVHSPLSLDYSKSFESFGLTKKVIATDLLCDMEDLNKWSHKGIGGMSLTAERSVSGKHSLQLTAPTTYPQFLDWGLGFGTSLASYEVGGMNWEKYNRLHFYIYPNCEGARSIYLNLYVENDGKIKVPDKYEREGYHEINLINRQWNECFVEMSELARDKVTKISFAIEVFGKERTMGDSLKFDIDAVSLQTIEHPEVVTGWTPADNRIIYSTTGYGVESEKTAIVRVNNHTGKFQLVDHITNGVVYEGNITSKKTALGTFETIDFSDFKKEGQYSIRVGNVTCQPFYINRNIWDNSAWRVLNFIFCERCGYPVPGKHGACHNDLHAVVDGRTFPFNGGWHDAADMSQQVMQSGEIVYSLLEMTSKAKEKDNKELFLRLQEEAEWGIDCILKGRLGNGYRAQTWGTNLWTDGFIGTGDDSTKRRLVHVHNRAFENFVFSGIEAYAAMKIENDVMLRENLRKVAIEDFALAKKRYDSLGFNDLSSIGGGGDHAAMASNSQYSANISLAASLLYKLTGDKYYATEAAKSIQYTLQCQRTEPLGDKNKTSGFFYRDLEKRSIVHYTHQSRDQVYMQALTTLCETQPNHPDYGKWTTSIRMYGEYLKKIMQYVAPYGLVPSGVYNINEVKDSVNFYKVQVGIFSGAGTDYKAQLENGFKLDNEHYLKVFPVWFSFRGNAAVQLSTGKAAALCGKFLKDKELMNIAEQQLFWIVGKNPFGQSLIWGEGSNYPQLYTALPGETVGGIPVGMQSRFNEDTPYWPQFNTATYKEVWGAPAARWLSLIAEF</sequence>
<evidence type="ECO:0000313" key="8">
    <source>
        <dbReference type="Proteomes" id="UP000677244"/>
    </source>
</evidence>
<dbReference type="SUPFAM" id="SSF48208">
    <property type="entry name" value="Six-hairpin glycosidases"/>
    <property type="match status" value="1"/>
</dbReference>
<evidence type="ECO:0000256" key="4">
    <source>
        <dbReference type="SAM" id="SignalP"/>
    </source>
</evidence>
<evidence type="ECO:0000259" key="5">
    <source>
        <dbReference type="Pfam" id="PF00759"/>
    </source>
</evidence>
<dbReference type="InterPro" id="IPR014756">
    <property type="entry name" value="Ig_E-set"/>
</dbReference>